<protein>
    <submittedName>
        <fullName evidence="2">Uncharacterized protein</fullName>
    </submittedName>
</protein>
<keyword evidence="3" id="KW-1185">Reference proteome</keyword>
<keyword evidence="1" id="KW-0812">Transmembrane</keyword>
<proteinExistence type="predicted"/>
<gene>
    <name evidence="2" type="ORF">GCM10022197_41720</name>
</gene>
<name>A0ABP6Y9S8_9ACTN</name>
<dbReference type="EMBL" id="BAAAYR010000007">
    <property type="protein sequence ID" value="GAA3579773.1"/>
    <property type="molecule type" value="Genomic_DNA"/>
</dbReference>
<evidence type="ECO:0000256" key="1">
    <source>
        <dbReference type="SAM" id="Phobius"/>
    </source>
</evidence>
<comment type="caution">
    <text evidence="2">The sequence shown here is derived from an EMBL/GenBank/DDBJ whole genome shotgun (WGS) entry which is preliminary data.</text>
</comment>
<sequence>MLRDVLDLVRDHPALGLGASWRQTFTVMFMLYNLSFALVALGSSSLARRPLVCAEPDVSAAAPVRSSRTRCTAHP</sequence>
<keyword evidence="1" id="KW-0472">Membrane</keyword>
<organism evidence="2 3">
    <name type="scientific">Microlunatus spumicola</name>
    <dbReference type="NCBI Taxonomy" id="81499"/>
    <lineage>
        <taxon>Bacteria</taxon>
        <taxon>Bacillati</taxon>
        <taxon>Actinomycetota</taxon>
        <taxon>Actinomycetes</taxon>
        <taxon>Propionibacteriales</taxon>
        <taxon>Propionibacteriaceae</taxon>
        <taxon>Microlunatus</taxon>
    </lineage>
</organism>
<evidence type="ECO:0000313" key="2">
    <source>
        <dbReference type="EMBL" id="GAA3579773.1"/>
    </source>
</evidence>
<accession>A0ABP6Y9S8</accession>
<feature type="transmembrane region" description="Helical" evidence="1">
    <location>
        <begin position="20"/>
        <end position="41"/>
    </location>
</feature>
<dbReference type="Proteomes" id="UP001500767">
    <property type="component" value="Unassembled WGS sequence"/>
</dbReference>
<reference evidence="3" key="1">
    <citation type="journal article" date="2019" name="Int. J. Syst. Evol. Microbiol.">
        <title>The Global Catalogue of Microorganisms (GCM) 10K type strain sequencing project: providing services to taxonomists for standard genome sequencing and annotation.</title>
        <authorList>
            <consortium name="The Broad Institute Genomics Platform"/>
            <consortium name="The Broad Institute Genome Sequencing Center for Infectious Disease"/>
            <person name="Wu L."/>
            <person name="Ma J."/>
        </authorList>
    </citation>
    <scope>NUCLEOTIDE SEQUENCE [LARGE SCALE GENOMIC DNA]</scope>
    <source>
        <strain evidence="3">JCM 16540</strain>
    </source>
</reference>
<keyword evidence="1" id="KW-1133">Transmembrane helix</keyword>
<evidence type="ECO:0000313" key="3">
    <source>
        <dbReference type="Proteomes" id="UP001500767"/>
    </source>
</evidence>